<dbReference type="EMBL" id="JAMSHJ010000005">
    <property type="protein sequence ID" value="KAI5407147.1"/>
    <property type="molecule type" value="Genomic_DNA"/>
</dbReference>
<dbReference type="Proteomes" id="UP001058974">
    <property type="component" value="Chromosome 5"/>
</dbReference>
<proteinExistence type="predicted"/>
<name>A0A9D4WSX0_PEA</name>
<evidence type="ECO:0000313" key="2">
    <source>
        <dbReference type="Proteomes" id="UP001058974"/>
    </source>
</evidence>
<accession>A0A9D4WSX0</accession>
<reference evidence="1 2" key="1">
    <citation type="journal article" date="2022" name="Nat. Genet.">
        <title>Improved pea reference genome and pan-genome highlight genomic features and evolutionary characteristics.</title>
        <authorList>
            <person name="Yang T."/>
            <person name="Liu R."/>
            <person name="Luo Y."/>
            <person name="Hu S."/>
            <person name="Wang D."/>
            <person name="Wang C."/>
            <person name="Pandey M.K."/>
            <person name="Ge S."/>
            <person name="Xu Q."/>
            <person name="Li N."/>
            <person name="Li G."/>
            <person name="Huang Y."/>
            <person name="Saxena R.K."/>
            <person name="Ji Y."/>
            <person name="Li M."/>
            <person name="Yan X."/>
            <person name="He Y."/>
            <person name="Liu Y."/>
            <person name="Wang X."/>
            <person name="Xiang C."/>
            <person name="Varshney R.K."/>
            <person name="Ding H."/>
            <person name="Gao S."/>
            <person name="Zong X."/>
        </authorList>
    </citation>
    <scope>NUCLEOTIDE SEQUENCE [LARGE SCALE GENOMIC DNA]</scope>
    <source>
        <strain evidence="1 2">cv. Zhongwan 6</strain>
    </source>
</reference>
<dbReference type="AlphaFoldDB" id="A0A9D4WSX0"/>
<keyword evidence="2" id="KW-1185">Reference proteome</keyword>
<gene>
    <name evidence="1" type="ORF">KIW84_053410</name>
</gene>
<organism evidence="1 2">
    <name type="scientific">Pisum sativum</name>
    <name type="common">Garden pea</name>
    <name type="synonym">Lathyrus oleraceus</name>
    <dbReference type="NCBI Taxonomy" id="3888"/>
    <lineage>
        <taxon>Eukaryota</taxon>
        <taxon>Viridiplantae</taxon>
        <taxon>Streptophyta</taxon>
        <taxon>Embryophyta</taxon>
        <taxon>Tracheophyta</taxon>
        <taxon>Spermatophyta</taxon>
        <taxon>Magnoliopsida</taxon>
        <taxon>eudicotyledons</taxon>
        <taxon>Gunneridae</taxon>
        <taxon>Pentapetalae</taxon>
        <taxon>rosids</taxon>
        <taxon>fabids</taxon>
        <taxon>Fabales</taxon>
        <taxon>Fabaceae</taxon>
        <taxon>Papilionoideae</taxon>
        <taxon>50 kb inversion clade</taxon>
        <taxon>NPAAA clade</taxon>
        <taxon>Hologalegina</taxon>
        <taxon>IRL clade</taxon>
        <taxon>Fabeae</taxon>
        <taxon>Lathyrus</taxon>
    </lineage>
</organism>
<sequence>MEILTYIAPRRNLEDELKWIRNMEDNFTVKSYYIRLMSNAKAGEESSRLEEMFSTKEIKGVVFDCEGNKSPGPNGFNMEFLRRCWEVVGYDVVECIQEFHYTAKLPKVMVSSFLALIPKSENP</sequence>
<comment type="caution">
    <text evidence="1">The sequence shown here is derived from an EMBL/GenBank/DDBJ whole genome shotgun (WGS) entry which is preliminary data.</text>
</comment>
<protein>
    <submittedName>
        <fullName evidence="1">Uncharacterized protein</fullName>
    </submittedName>
</protein>
<evidence type="ECO:0000313" key="1">
    <source>
        <dbReference type="EMBL" id="KAI5407147.1"/>
    </source>
</evidence>
<dbReference type="Gramene" id="Psat05G0341000-T1">
    <property type="protein sequence ID" value="KAI5407147.1"/>
    <property type="gene ID" value="KIW84_053410"/>
</dbReference>